<feature type="region of interest" description="Disordered" evidence="1">
    <location>
        <begin position="22"/>
        <end position="43"/>
    </location>
</feature>
<protein>
    <submittedName>
        <fullName evidence="2">Unannotated protein</fullName>
    </submittedName>
</protein>
<dbReference type="AlphaFoldDB" id="A0A6J6TWZ2"/>
<evidence type="ECO:0000313" key="2">
    <source>
        <dbReference type="EMBL" id="CAB4751588.1"/>
    </source>
</evidence>
<proteinExistence type="predicted"/>
<gene>
    <name evidence="2" type="ORF">UFOPK2870_00074</name>
</gene>
<accession>A0A6J6TWZ2</accession>
<name>A0A6J6TWZ2_9ZZZZ</name>
<organism evidence="2">
    <name type="scientific">freshwater metagenome</name>
    <dbReference type="NCBI Taxonomy" id="449393"/>
    <lineage>
        <taxon>unclassified sequences</taxon>
        <taxon>metagenomes</taxon>
        <taxon>ecological metagenomes</taxon>
    </lineage>
</organism>
<dbReference type="EMBL" id="CAEZZL010000002">
    <property type="protein sequence ID" value="CAB4751588.1"/>
    <property type="molecule type" value="Genomic_DNA"/>
</dbReference>
<sequence length="200" mass="20903">MSAISRAIARAAAIRSSAACTLRTSPPARASDAGKTRPVNTHSVACEIPTSRGKKYEEHASGTMPRFANTNPNLAVSLAKRKSIGRVMVTPTPTAGPLITPMTGFRLSKIRRETKPPPSRGTPCLVCTSLPPFAKVSPPDDKSAPAQNARPAPVKITTLTLSSASVISSAAITSCIMRPVNALSLSGRFSVMVAIPSDRS</sequence>
<evidence type="ECO:0000256" key="1">
    <source>
        <dbReference type="SAM" id="MobiDB-lite"/>
    </source>
</evidence>
<reference evidence="2" key="1">
    <citation type="submission" date="2020-05" db="EMBL/GenBank/DDBJ databases">
        <authorList>
            <person name="Chiriac C."/>
            <person name="Salcher M."/>
            <person name="Ghai R."/>
            <person name="Kavagutti S V."/>
        </authorList>
    </citation>
    <scope>NUCLEOTIDE SEQUENCE</scope>
</reference>